<dbReference type="EMBL" id="JAIWYP010000003">
    <property type="protein sequence ID" value="KAH3850966.1"/>
    <property type="molecule type" value="Genomic_DNA"/>
</dbReference>
<evidence type="ECO:0000313" key="2">
    <source>
        <dbReference type="Proteomes" id="UP000828390"/>
    </source>
</evidence>
<accession>A0A9D4R0W6</accession>
<gene>
    <name evidence="1" type="ORF">DPMN_093442</name>
</gene>
<reference evidence="1" key="2">
    <citation type="submission" date="2020-11" db="EMBL/GenBank/DDBJ databases">
        <authorList>
            <person name="McCartney M.A."/>
            <person name="Auch B."/>
            <person name="Kono T."/>
            <person name="Mallez S."/>
            <person name="Becker A."/>
            <person name="Gohl D.M."/>
            <person name="Silverstein K.A.T."/>
            <person name="Koren S."/>
            <person name="Bechman K.B."/>
            <person name="Herman A."/>
            <person name="Abrahante J.E."/>
            <person name="Garbe J."/>
        </authorList>
    </citation>
    <scope>NUCLEOTIDE SEQUENCE</scope>
    <source>
        <strain evidence="1">Duluth1</strain>
        <tissue evidence="1">Whole animal</tissue>
    </source>
</reference>
<proteinExistence type="predicted"/>
<organism evidence="1 2">
    <name type="scientific">Dreissena polymorpha</name>
    <name type="common">Zebra mussel</name>
    <name type="synonym">Mytilus polymorpha</name>
    <dbReference type="NCBI Taxonomy" id="45954"/>
    <lineage>
        <taxon>Eukaryota</taxon>
        <taxon>Metazoa</taxon>
        <taxon>Spiralia</taxon>
        <taxon>Lophotrochozoa</taxon>
        <taxon>Mollusca</taxon>
        <taxon>Bivalvia</taxon>
        <taxon>Autobranchia</taxon>
        <taxon>Heteroconchia</taxon>
        <taxon>Euheterodonta</taxon>
        <taxon>Imparidentia</taxon>
        <taxon>Neoheterodontei</taxon>
        <taxon>Myida</taxon>
        <taxon>Dreissenoidea</taxon>
        <taxon>Dreissenidae</taxon>
        <taxon>Dreissena</taxon>
    </lineage>
</organism>
<sequence>MDRYFVGCVKLAVPCPMYIPNLNPNQWTLDRGQMDIGQGTVDFQLHTLYFVSIIALFRSSGGCNCCRGLFQSSCSHLPLIFDSIRFLCDNSFLGLPCWKILSKRIMTTNDHGVTIPKHLRQFS</sequence>
<evidence type="ECO:0000313" key="1">
    <source>
        <dbReference type="EMBL" id="KAH3850966.1"/>
    </source>
</evidence>
<keyword evidence="2" id="KW-1185">Reference proteome</keyword>
<name>A0A9D4R0W6_DREPO</name>
<comment type="caution">
    <text evidence="1">The sequence shown here is derived from an EMBL/GenBank/DDBJ whole genome shotgun (WGS) entry which is preliminary data.</text>
</comment>
<dbReference type="AlphaFoldDB" id="A0A9D4R0W6"/>
<protein>
    <submittedName>
        <fullName evidence="1">Uncharacterized protein</fullName>
    </submittedName>
</protein>
<dbReference type="Proteomes" id="UP000828390">
    <property type="component" value="Unassembled WGS sequence"/>
</dbReference>
<reference evidence="1" key="1">
    <citation type="journal article" date="2019" name="bioRxiv">
        <title>The Genome of the Zebra Mussel, Dreissena polymorpha: A Resource for Invasive Species Research.</title>
        <authorList>
            <person name="McCartney M.A."/>
            <person name="Auch B."/>
            <person name="Kono T."/>
            <person name="Mallez S."/>
            <person name="Zhang Y."/>
            <person name="Obille A."/>
            <person name="Becker A."/>
            <person name="Abrahante J.E."/>
            <person name="Garbe J."/>
            <person name="Badalamenti J.P."/>
            <person name="Herman A."/>
            <person name="Mangelson H."/>
            <person name="Liachko I."/>
            <person name="Sullivan S."/>
            <person name="Sone E.D."/>
            <person name="Koren S."/>
            <person name="Silverstein K.A.T."/>
            <person name="Beckman K.B."/>
            <person name="Gohl D.M."/>
        </authorList>
    </citation>
    <scope>NUCLEOTIDE SEQUENCE</scope>
    <source>
        <strain evidence="1">Duluth1</strain>
        <tissue evidence="1">Whole animal</tissue>
    </source>
</reference>